<sequence length="294" mass="34096">MKTIIGGTFHLFLVLAGFLLLSGVSTILQYDYELIINLNAYFASLINTIFDIFNTSTITMTWAEGGRAYPLTEVFANTYLYSFSILLLAFLLSIVFTIVISFLVMLIPKKPQQLIKKTMNLFDAFPDVFIVVLLQLLIIWLFKKTDVLLFDIYTLGEDRIYFLPIVCLSILPFTYLLKNFLFQLQEEEREPYIEFSFSKGFSKKYTVWVHMFRNVWIHFFLHSKPVFLLMLSNLLIIEILFNIHGFMKAVLILSTQSPTGFFVGLVYIFIPFYLIYSIGSLGLKLWLKGATNNE</sequence>
<dbReference type="GO" id="GO:0055085">
    <property type="term" value="P:transmembrane transport"/>
    <property type="evidence" value="ECO:0007669"/>
    <property type="project" value="InterPro"/>
</dbReference>
<evidence type="ECO:0000256" key="2">
    <source>
        <dbReference type="ARBA" id="ARBA00022448"/>
    </source>
</evidence>
<protein>
    <recommendedName>
        <fullName evidence="8">ABC transmembrane type-1 domain-containing protein</fullName>
    </recommendedName>
</protein>
<dbReference type="InterPro" id="IPR035906">
    <property type="entry name" value="MetI-like_sf"/>
</dbReference>
<organism evidence="9 10">
    <name type="scientific">Rossellomorea vietnamensis</name>
    <dbReference type="NCBI Taxonomy" id="218284"/>
    <lineage>
        <taxon>Bacteria</taxon>
        <taxon>Bacillati</taxon>
        <taxon>Bacillota</taxon>
        <taxon>Bacilli</taxon>
        <taxon>Bacillales</taxon>
        <taxon>Bacillaceae</taxon>
        <taxon>Rossellomorea</taxon>
    </lineage>
</organism>
<evidence type="ECO:0000256" key="6">
    <source>
        <dbReference type="ARBA" id="ARBA00023136"/>
    </source>
</evidence>
<evidence type="ECO:0000256" key="4">
    <source>
        <dbReference type="ARBA" id="ARBA00022692"/>
    </source>
</evidence>
<feature type="transmembrane region" description="Helical" evidence="7">
    <location>
        <begin position="226"/>
        <end position="247"/>
    </location>
</feature>
<dbReference type="Proteomes" id="UP000465062">
    <property type="component" value="Chromosome"/>
</dbReference>
<keyword evidence="4 7" id="KW-0812">Transmembrane</keyword>
<dbReference type="InterPro" id="IPR000515">
    <property type="entry name" value="MetI-like"/>
</dbReference>
<dbReference type="AlphaFoldDB" id="A0A6I6URR0"/>
<keyword evidence="2" id="KW-0813">Transport</keyword>
<dbReference type="GO" id="GO:0005886">
    <property type="term" value="C:plasma membrane"/>
    <property type="evidence" value="ECO:0007669"/>
    <property type="project" value="UniProtKB-SubCell"/>
</dbReference>
<dbReference type="KEGG" id="bvq:FHE72_12090"/>
<evidence type="ECO:0000256" key="5">
    <source>
        <dbReference type="ARBA" id="ARBA00022989"/>
    </source>
</evidence>
<feature type="transmembrane region" description="Helical" evidence="7">
    <location>
        <begin position="119"/>
        <end position="140"/>
    </location>
</feature>
<keyword evidence="5 7" id="KW-1133">Transmembrane helix</keyword>
<keyword evidence="3" id="KW-1003">Cell membrane</keyword>
<evidence type="ECO:0000256" key="7">
    <source>
        <dbReference type="SAM" id="Phobius"/>
    </source>
</evidence>
<evidence type="ECO:0000259" key="8">
    <source>
        <dbReference type="Pfam" id="PF00528"/>
    </source>
</evidence>
<evidence type="ECO:0000256" key="3">
    <source>
        <dbReference type="ARBA" id="ARBA00022475"/>
    </source>
</evidence>
<dbReference type="Gene3D" id="1.10.3720.10">
    <property type="entry name" value="MetI-like"/>
    <property type="match status" value="1"/>
</dbReference>
<reference evidence="9 10" key="1">
    <citation type="submission" date="2019-06" db="EMBL/GenBank/DDBJ databases">
        <title>An operon consisting of a P-type ATPase gene and a transcriptional regular gene given the different cadmium resistance in Bacillus vietamensis 151-6 and Bacillus marisflavi 151-25.</title>
        <authorList>
            <person name="Yu X."/>
        </authorList>
    </citation>
    <scope>NUCLEOTIDE SEQUENCE [LARGE SCALE GENOMIC DNA]</scope>
    <source>
        <strain evidence="9 10">151-6</strain>
    </source>
</reference>
<evidence type="ECO:0000313" key="9">
    <source>
        <dbReference type="EMBL" id="QHE61673.1"/>
    </source>
</evidence>
<accession>A0A6I6URR0</accession>
<dbReference type="SUPFAM" id="SSF161098">
    <property type="entry name" value="MetI-like"/>
    <property type="match status" value="1"/>
</dbReference>
<dbReference type="PANTHER" id="PTHR30465">
    <property type="entry name" value="INNER MEMBRANE ABC TRANSPORTER"/>
    <property type="match status" value="1"/>
</dbReference>
<feature type="transmembrane region" description="Helical" evidence="7">
    <location>
        <begin position="40"/>
        <end position="63"/>
    </location>
</feature>
<feature type="transmembrane region" description="Helical" evidence="7">
    <location>
        <begin position="160"/>
        <end position="177"/>
    </location>
</feature>
<dbReference type="EMBL" id="CP047394">
    <property type="protein sequence ID" value="QHE61673.1"/>
    <property type="molecule type" value="Genomic_DNA"/>
</dbReference>
<evidence type="ECO:0000313" key="10">
    <source>
        <dbReference type="Proteomes" id="UP000465062"/>
    </source>
</evidence>
<feature type="transmembrane region" description="Helical" evidence="7">
    <location>
        <begin position="6"/>
        <end position="28"/>
    </location>
</feature>
<comment type="subcellular location">
    <subcellularLocation>
        <location evidence="1">Cell membrane</location>
        <topology evidence="1">Multi-pass membrane protein</topology>
    </subcellularLocation>
</comment>
<evidence type="ECO:0000256" key="1">
    <source>
        <dbReference type="ARBA" id="ARBA00004651"/>
    </source>
</evidence>
<dbReference type="Pfam" id="PF00528">
    <property type="entry name" value="BPD_transp_1"/>
    <property type="match status" value="1"/>
</dbReference>
<keyword evidence="6 7" id="KW-0472">Membrane</keyword>
<proteinExistence type="predicted"/>
<feature type="transmembrane region" description="Helical" evidence="7">
    <location>
        <begin position="259"/>
        <end position="278"/>
    </location>
</feature>
<dbReference type="PANTHER" id="PTHR30465:SF44">
    <property type="entry name" value="ABC-TYPE DIPEPTIDE_OLIGOPEPTIDE TRANSPORT SYSTEM, PERMEASE COMPONENT"/>
    <property type="match status" value="1"/>
</dbReference>
<dbReference type="RefSeq" id="WP_159362050.1">
    <property type="nucleotide sequence ID" value="NZ_CP047394.1"/>
</dbReference>
<gene>
    <name evidence="9" type="ORF">FHE72_12090</name>
</gene>
<feature type="transmembrane region" description="Helical" evidence="7">
    <location>
        <begin position="83"/>
        <end position="107"/>
    </location>
</feature>
<name>A0A6I6URR0_9BACI</name>
<feature type="domain" description="ABC transmembrane type-1" evidence="8">
    <location>
        <begin position="109"/>
        <end position="277"/>
    </location>
</feature>